<evidence type="ECO:0000256" key="2">
    <source>
        <dbReference type="ARBA" id="ARBA00022603"/>
    </source>
</evidence>
<dbReference type="PANTHER" id="PTHR43667:SF2">
    <property type="entry name" value="FATTY ACID C-METHYL TRANSFERASE"/>
    <property type="match status" value="1"/>
</dbReference>
<dbReference type="PANTHER" id="PTHR43667">
    <property type="entry name" value="CYCLOPROPANE-FATTY-ACYL-PHOSPHOLIPID SYNTHASE"/>
    <property type="match status" value="1"/>
</dbReference>
<reference evidence="6 7" key="1">
    <citation type="submission" date="2009-08" db="EMBL/GenBank/DDBJ databases">
        <title>The Genome Sequence of Spizellomyces punctatus strain DAOM BR117.</title>
        <authorList>
            <consortium name="The Broad Institute Genome Sequencing Platform"/>
            <person name="Russ C."/>
            <person name="Cuomo C."/>
            <person name="Shea T."/>
            <person name="Young S.K."/>
            <person name="Zeng Q."/>
            <person name="Koehrsen M."/>
            <person name="Haas B."/>
            <person name="Borodovsky M."/>
            <person name="Guigo R."/>
            <person name="Alvarado L."/>
            <person name="Berlin A."/>
            <person name="Bochicchio J."/>
            <person name="Borenstein D."/>
            <person name="Chapman S."/>
            <person name="Chen Z."/>
            <person name="Engels R."/>
            <person name="Freedman E."/>
            <person name="Gellesch M."/>
            <person name="Goldberg J."/>
            <person name="Griggs A."/>
            <person name="Gujja S."/>
            <person name="Heiman D."/>
            <person name="Hepburn T."/>
            <person name="Howarth C."/>
            <person name="Jen D."/>
            <person name="Larson L."/>
            <person name="Lewis B."/>
            <person name="Mehta T."/>
            <person name="Park D."/>
            <person name="Pearson M."/>
            <person name="Roberts A."/>
            <person name="Saif S."/>
            <person name="Shenoy N."/>
            <person name="Sisk P."/>
            <person name="Stolte C."/>
            <person name="Sykes S."/>
            <person name="Thomson T."/>
            <person name="Walk T."/>
            <person name="White J."/>
            <person name="Yandava C."/>
            <person name="Burger G."/>
            <person name="Gray M.W."/>
            <person name="Holland P.W.H."/>
            <person name="King N."/>
            <person name="Lang F.B.F."/>
            <person name="Roger A.J."/>
            <person name="Ruiz-Trillo I."/>
            <person name="Lander E."/>
            <person name="Nusbaum C."/>
        </authorList>
    </citation>
    <scope>NUCLEOTIDE SEQUENCE [LARGE SCALE GENOMIC DNA]</scope>
    <source>
        <strain evidence="6 7">DAOM BR117</strain>
    </source>
</reference>
<keyword evidence="5" id="KW-0443">Lipid metabolism</keyword>
<evidence type="ECO:0000313" key="6">
    <source>
        <dbReference type="EMBL" id="KND01453.1"/>
    </source>
</evidence>
<dbReference type="Gene3D" id="3.40.50.150">
    <property type="entry name" value="Vaccinia Virus protein VP39"/>
    <property type="match status" value="1"/>
</dbReference>
<proteinExistence type="inferred from homology"/>
<keyword evidence="3" id="KW-0808">Transferase</keyword>
<dbReference type="GeneID" id="27686788"/>
<dbReference type="GO" id="GO:0032259">
    <property type="term" value="P:methylation"/>
    <property type="evidence" value="ECO:0007669"/>
    <property type="project" value="UniProtKB-KW"/>
</dbReference>
<dbReference type="PIRSF" id="PIRSF003085">
    <property type="entry name" value="CMAS"/>
    <property type="match status" value="1"/>
</dbReference>
<dbReference type="InterPro" id="IPR003333">
    <property type="entry name" value="CMAS"/>
</dbReference>
<dbReference type="STRING" id="645134.A0A0L0HK95"/>
<evidence type="ECO:0008006" key="8">
    <source>
        <dbReference type="Google" id="ProtNLM"/>
    </source>
</evidence>
<dbReference type="eggNOG" id="ENOG502QSMW">
    <property type="taxonomic scope" value="Eukaryota"/>
</dbReference>
<organism evidence="6 7">
    <name type="scientific">Spizellomyces punctatus (strain DAOM BR117)</name>
    <dbReference type="NCBI Taxonomy" id="645134"/>
    <lineage>
        <taxon>Eukaryota</taxon>
        <taxon>Fungi</taxon>
        <taxon>Fungi incertae sedis</taxon>
        <taxon>Chytridiomycota</taxon>
        <taxon>Chytridiomycota incertae sedis</taxon>
        <taxon>Chytridiomycetes</taxon>
        <taxon>Spizellomycetales</taxon>
        <taxon>Spizellomycetaceae</taxon>
        <taxon>Spizellomyces</taxon>
    </lineage>
</organism>
<dbReference type="VEuPathDB" id="FungiDB:SPPG_03257"/>
<dbReference type="InParanoid" id="A0A0L0HK95"/>
<evidence type="ECO:0000256" key="3">
    <source>
        <dbReference type="ARBA" id="ARBA00022679"/>
    </source>
</evidence>
<evidence type="ECO:0000256" key="4">
    <source>
        <dbReference type="ARBA" id="ARBA00022691"/>
    </source>
</evidence>
<evidence type="ECO:0000256" key="5">
    <source>
        <dbReference type="ARBA" id="ARBA00023098"/>
    </source>
</evidence>
<comment type="similarity">
    <text evidence="1">Belongs to the CFA/CMAS family.</text>
</comment>
<dbReference type="Proteomes" id="UP000053201">
    <property type="component" value="Unassembled WGS sequence"/>
</dbReference>
<protein>
    <recommendedName>
        <fullName evidence="8">Cyclopropane-fatty-acyl-phospholipid synthase</fullName>
    </recommendedName>
</protein>
<dbReference type="GO" id="GO:0008610">
    <property type="term" value="P:lipid biosynthetic process"/>
    <property type="evidence" value="ECO:0007669"/>
    <property type="project" value="InterPro"/>
</dbReference>
<keyword evidence="7" id="KW-1185">Reference proteome</keyword>
<evidence type="ECO:0000313" key="7">
    <source>
        <dbReference type="Proteomes" id="UP000053201"/>
    </source>
</evidence>
<dbReference type="RefSeq" id="XP_016609492.1">
    <property type="nucleotide sequence ID" value="XM_016751530.1"/>
</dbReference>
<dbReference type="OrthoDB" id="8300214at2759"/>
<dbReference type="AlphaFoldDB" id="A0A0L0HK95"/>
<keyword evidence="2" id="KW-0489">Methyltransferase</keyword>
<sequence>MTQTPDMQVLSSTNTKWTRFAAALSPWQLLVSTAQSACLSTLKRTNQGYIHITLKNGDAREFGSKNDPNLQAFVTVLSDTFWIRLMLFSAMGFGESYMYHEIDVSNLATLIKILTKNRDAYSEMNLLPAGLNSVLNSVLHSRIPNTILNAVSNIQAHYDLGNEMFASFLDPSMMYSCPIWAGEDDTLEQAQYRKIHAILDLASIEEGHHVLEVGTGWGALAIEAVKRHKCRVTTLTLSKEQKALAEKRIAAEGLSSSIDVKLMDYRHMSSRQRFDRIIAVEMLEAVGPEFLPVFFAKCHELLHPTHGIVALQVITMPDSRYEQYLKKVDFIQRHIFPGGHCPSVTALVDSVYQGSKGHLIVDELRNIGPHYAKALRIWREKFIENCDTVAQEHGLEAKYDKVFKRKWEFYFAYCEAGFATRTLGNVQLRLTRCNNTDLLHGIPL</sequence>
<dbReference type="InterPro" id="IPR029063">
    <property type="entry name" value="SAM-dependent_MTases_sf"/>
</dbReference>
<dbReference type="EMBL" id="KQ257454">
    <property type="protein sequence ID" value="KND01453.1"/>
    <property type="molecule type" value="Genomic_DNA"/>
</dbReference>
<dbReference type="OMA" id="LWEFYLC"/>
<dbReference type="SUPFAM" id="SSF53335">
    <property type="entry name" value="S-adenosyl-L-methionine-dependent methyltransferases"/>
    <property type="match status" value="1"/>
</dbReference>
<dbReference type="InterPro" id="IPR050723">
    <property type="entry name" value="CFA/CMAS"/>
</dbReference>
<name>A0A0L0HK95_SPIPD</name>
<evidence type="ECO:0000256" key="1">
    <source>
        <dbReference type="ARBA" id="ARBA00010815"/>
    </source>
</evidence>
<gene>
    <name evidence="6" type="ORF">SPPG_03257</name>
</gene>
<accession>A0A0L0HK95</accession>
<dbReference type="CDD" id="cd02440">
    <property type="entry name" value="AdoMet_MTases"/>
    <property type="match status" value="1"/>
</dbReference>
<dbReference type="Pfam" id="PF02353">
    <property type="entry name" value="CMAS"/>
    <property type="match status" value="1"/>
</dbReference>
<dbReference type="GO" id="GO:0008168">
    <property type="term" value="F:methyltransferase activity"/>
    <property type="evidence" value="ECO:0007669"/>
    <property type="project" value="UniProtKB-KW"/>
</dbReference>
<keyword evidence="4" id="KW-0949">S-adenosyl-L-methionine</keyword>